<evidence type="ECO:0000313" key="1">
    <source>
        <dbReference type="EMBL" id="KAI0507335.1"/>
    </source>
</evidence>
<dbReference type="EMBL" id="JAGYWB010000010">
    <property type="protein sequence ID" value="KAI0507335.1"/>
    <property type="molecule type" value="Genomic_DNA"/>
</dbReference>
<gene>
    <name evidence="1" type="ORF">KFK09_013457</name>
</gene>
<name>A0A8T3B8W5_DENNO</name>
<organism evidence="1 2">
    <name type="scientific">Dendrobium nobile</name>
    <name type="common">Orchid</name>
    <dbReference type="NCBI Taxonomy" id="94219"/>
    <lineage>
        <taxon>Eukaryota</taxon>
        <taxon>Viridiplantae</taxon>
        <taxon>Streptophyta</taxon>
        <taxon>Embryophyta</taxon>
        <taxon>Tracheophyta</taxon>
        <taxon>Spermatophyta</taxon>
        <taxon>Magnoliopsida</taxon>
        <taxon>Liliopsida</taxon>
        <taxon>Asparagales</taxon>
        <taxon>Orchidaceae</taxon>
        <taxon>Epidendroideae</taxon>
        <taxon>Malaxideae</taxon>
        <taxon>Dendrobiinae</taxon>
        <taxon>Dendrobium</taxon>
    </lineage>
</organism>
<proteinExistence type="predicted"/>
<sequence>MRRLRSVVSVCYIPKIHHCIAFRQQIAVVDELLVIGTTMHILYSFASFGSQFVSPNDINMIY</sequence>
<dbReference type="AlphaFoldDB" id="A0A8T3B8W5"/>
<reference evidence="1" key="1">
    <citation type="journal article" date="2022" name="Front. Genet.">
        <title>Chromosome-Scale Assembly of the Dendrobium nobile Genome Provides Insights Into the Molecular Mechanism of the Biosynthesis of the Medicinal Active Ingredient of Dendrobium.</title>
        <authorList>
            <person name="Xu Q."/>
            <person name="Niu S.-C."/>
            <person name="Li K.-L."/>
            <person name="Zheng P.-J."/>
            <person name="Zhang X.-J."/>
            <person name="Jia Y."/>
            <person name="Liu Y."/>
            <person name="Niu Y.-X."/>
            <person name="Yu L.-H."/>
            <person name="Chen D.-F."/>
            <person name="Zhang G.-Q."/>
        </authorList>
    </citation>
    <scope>NUCLEOTIDE SEQUENCE</scope>
    <source>
        <tissue evidence="1">Leaf</tissue>
    </source>
</reference>
<evidence type="ECO:0000313" key="2">
    <source>
        <dbReference type="Proteomes" id="UP000829196"/>
    </source>
</evidence>
<comment type="caution">
    <text evidence="1">The sequence shown here is derived from an EMBL/GenBank/DDBJ whole genome shotgun (WGS) entry which is preliminary data.</text>
</comment>
<keyword evidence="2" id="KW-1185">Reference proteome</keyword>
<protein>
    <submittedName>
        <fullName evidence="1">Uncharacterized protein</fullName>
    </submittedName>
</protein>
<dbReference type="Proteomes" id="UP000829196">
    <property type="component" value="Unassembled WGS sequence"/>
</dbReference>
<accession>A0A8T3B8W5</accession>